<dbReference type="PANTHER" id="PTHR40094:SF1">
    <property type="entry name" value="UBIQUITIN DOMAIN-CONTAINING PROTEIN"/>
    <property type="match status" value="1"/>
</dbReference>
<dbReference type="KEGG" id="mff:MFFC18_28820"/>
<gene>
    <name evidence="4" type="ORF">MFFC18_28820</name>
</gene>
<dbReference type="RefSeq" id="WP_075086076.1">
    <property type="nucleotide sequence ID" value="NZ_CP042912.1"/>
</dbReference>
<dbReference type="GO" id="GO:0004866">
    <property type="term" value="F:endopeptidase inhibitor activity"/>
    <property type="evidence" value="ECO:0007669"/>
    <property type="project" value="InterPro"/>
</dbReference>
<keyword evidence="5" id="KW-1185">Reference proteome</keyword>
<evidence type="ECO:0000313" key="5">
    <source>
        <dbReference type="Proteomes" id="UP000322214"/>
    </source>
</evidence>
<dbReference type="InterPro" id="IPR002890">
    <property type="entry name" value="MG2"/>
</dbReference>
<reference evidence="4 5" key="1">
    <citation type="submission" date="2019-08" db="EMBL/GenBank/DDBJ databases">
        <title>Deep-cultivation of Planctomycetes and their phenomic and genomic characterization uncovers novel biology.</title>
        <authorList>
            <person name="Wiegand S."/>
            <person name="Jogler M."/>
            <person name="Boedeker C."/>
            <person name="Pinto D."/>
            <person name="Vollmers J."/>
            <person name="Rivas-Marin E."/>
            <person name="Kohn T."/>
            <person name="Peeters S.H."/>
            <person name="Heuer A."/>
            <person name="Rast P."/>
            <person name="Oberbeckmann S."/>
            <person name="Bunk B."/>
            <person name="Jeske O."/>
            <person name="Meyerdierks A."/>
            <person name="Storesund J.E."/>
            <person name="Kallscheuer N."/>
            <person name="Luecker S."/>
            <person name="Lage O.M."/>
            <person name="Pohl T."/>
            <person name="Merkel B.J."/>
            <person name="Hornburger P."/>
            <person name="Mueller R.-W."/>
            <person name="Bruemmer F."/>
            <person name="Labrenz M."/>
            <person name="Spormann A.M."/>
            <person name="Op den Camp H."/>
            <person name="Overmann J."/>
            <person name="Amann R."/>
            <person name="Jetten M.S.M."/>
            <person name="Mascher T."/>
            <person name="Medema M.H."/>
            <person name="Devos D.P."/>
            <person name="Kaster A.-K."/>
            <person name="Ovreas L."/>
            <person name="Rohde M."/>
            <person name="Galperin M.Y."/>
            <person name="Jogler C."/>
        </authorList>
    </citation>
    <scope>NUCLEOTIDE SEQUENCE [LARGE SCALE GENOMIC DNA]</scope>
    <source>
        <strain evidence="4 5">FC18</strain>
    </source>
</reference>
<dbReference type="InterPro" id="IPR041246">
    <property type="entry name" value="Bact_MG10"/>
</dbReference>
<dbReference type="Pfam" id="PF00207">
    <property type="entry name" value="A2M"/>
    <property type="match status" value="1"/>
</dbReference>
<dbReference type="SMART" id="SM01360">
    <property type="entry name" value="A2M"/>
    <property type="match status" value="1"/>
</dbReference>
<dbReference type="EMBL" id="CP042912">
    <property type="protein sequence ID" value="QEG22990.1"/>
    <property type="molecule type" value="Genomic_DNA"/>
</dbReference>
<evidence type="ECO:0000259" key="3">
    <source>
        <dbReference type="SMART" id="SM01360"/>
    </source>
</evidence>
<dbReference type="InterPro" id="IPR001599">
    <property type="entry name" value="Macroglobln_a2"/>
</dbReference>
<feature type="region of interest" description="Disordered" evidence="2">
    <location>
        <begin position="1235"/>
        <end position="1264"/>
    </location>
</feature>
<feature type="compositionally biased region" description="Low complexity" evidence="2">
    <location>
        <begin position="1241"/>
        <end position="1258"/>
    </location>
</feature>
<name>A0A5B9PD35_9BACT</name>
<dbReference type="Pfam" id="PF01835">
    <property type="entry name" value="MG2"/>
    <property type="match status" value="1"/>
</dbReference>
<dbReference type="Pfam" id="PF17973">
    <property type="entry name" value="bMG10"/>
    <property type="match status" value="1"/>
</dbReference>
<comment type="similarity">
    <text evidence="1">Belongs to the protease inhibitor I39 (alpha-2-macroglobulin) family. Bacterial alpha-2-macroglobulin subfamily.</text>
</comment>
<organism evidence="4 5">
    <name type="scientific">Mariniblastus fucicola</name>
    <dbReference type="NCBI Taxonomy" id="980251"/>
    <lineage>
        <taxon>Bacteria</taxon>
        <taxon>Pseudomonadati</taxon>
        <taxon>Planctomycetota</taxon>
        <taxon>Planctomycetia</taxon>
        <taxon>Pirellulales</taxon>
        <taxon>Pirellulaceae</taxon>
        <taxon>Mariniblastus</taxon>
    </lineage>
</organism>
<dbReference type="InterPro" id="IPR008930">
    <property type="entry name" value="Terpenoid_cyclase/PrenylTrfase"/>
</dbReference>
<dbReference type="SUPFAM" id="SSF48239">
    <property type="entry name" value="Terpenoid cyclases/Protein prenyltransferases"/>
    <property type="match status" value="1"/>
</dbReference>
<evidence type="ECO:0000256" key="1">
    <source>
        <dbReference type="ARBA" id="ARBA00010556"/>
    </source>
</evidence>
<dbReference type="Proteomes" id="UP000322214">
    <property type="component" value="Chromosome"/>
</dbReference>
<protein>
    <submittedName>
        <fullName evidence="4">MG2 domain protein</fullName>
    </submittedName>
</protein>
<evidence type="ECO:0000256" key="2">
    <source>
        <dbReference type="SAM" id="MobiDB-lite"/>
    </source>
</evidence>
<dbReference type="STRING" id="980251.GCA_001642875_04077"/>
<dbReference type="Gene3D" id="1.50.10.20">
    <property type="match status" value="1"/>
</dbReference>
<dbReference type="OrthoDB" id="9767116at2"/>
<dbReference type="Gene3D" id="2.60.40.1930">
    <property type="match status" value="1"/>
</dbReference>
<dbReference type="PANTHER" id="PTHR40094">
    <property type="entry name" value="ALPHA-2-MACROGLOBULIN HOMOLOG"/>
    <property type="match status" value="1"/>
</dbReference>
<sequence>MIRIVSFALFVSILAGLFVATERGLLSSVPEEQDRKQLWTDSQLDQSRGLPKSAIEKLKAIRKSAVADEAWSEATLAMCSQFLLEGQIDQPVYPHVIKKLQAAIPESPQQMKPVLNVMLAEYIYLYYSQNSWRFQQRSQTQSAPGDDIEAWDLARILGEVDKHFTTALEAADELKKIPIGDYEMLLEKGTVSDRYRPTLYDFVAFRALSFYSLDEQFIRQQDAFEVSADGPIFSSTKEFLNWKPDTTDEDSYRLRAVTLLQEVLRYHADDDENSAFLDAELMRFRFGRSVATGSESGARYRAALQRFSDDHADHPISTVALAALAMSIQSDEKDLVKARKIAQQGPARFPASIGAKQCRNVTQQIETKSIQISTERVWNGDEVTVDVRYRNTSKIWFRLVKFDFQNWKQWAQRQSPSNFSGDEFTQLLKLPIAKQWSVDLPETKDFQERTESVLVAPDNLKLDSGCYVLLSCSNDEFVEGVNGEFNSISVAEVWISKLAAIVRRGVGENQFEVQVFDAISGLPIRNATVDKVAWKYEGRKSFETDRQRAQTDQNGMAKLKYLDRNNMVKLQIQSGDQTLGIVDRIYGGRYRNRTTQLQTVFFTDRSIYRPGQTIQFKGICYRANTMTNKYSTLIGKKVTVWLFDANNQEVEKKDFTANEFGSFSGSFTAPRNRATGVMRIQCSVNGNTSIRVEEYKRPKFFAEIDKPAEAFQLGKQVTVKGKATAYTGAAIDGAKVTWRVVRTVRYPSWWRSRFWYRPMQNNSQEMANGELKTDIEGKFEVTFTAEPDNSVDRASEPVFTYQIFADVTDTAGETRSASQTTSIGYTSLEANLSAEDWLTTDEDVSLSLKVSTLDGEGQSAKGKLKIYQLTPPERVARANLGRQYRWGYNPDQDKPDFSKINAWPTGAVLQEMDVATDDSGKAEANVRLDAGAFKAVFETTDSSGNLVKTELPLMVNDVTGDKFAIRIPHHFQQKTKSVEPGEEFVAIWGTGYDSGRAFIEISHRGKTIKSWWTGAESTQHVIKFPIEEKHRGGLQMRISYVRENRNYSQRHSINVPWTNKKLAVKWEHFVSKLQPGGRETWTAVVTGPDAESAVAEMVVGMYDASLDAFAAHRWRDAFNVFYRDRSPVSLKFYNYDQFGRIIVNKTNFSYEDATRSYRKFDQRTGLYQSVDYWSGGISRGGYFGRSFGAMGRGGGYGSRSQMGFGGGGLGASGGMEMAENEMAADFAAPAPSSRMTKSAVSAKKPGSGPGGSASASSGVDLKQVSPRKNLQETAFFFPHLAVDDDGSVRMEFEIPEALTKWKFMGFAHDNELRAALLTDEMTTSKDLMVQPNPPRFLREGDLLEFSVKVSNQSDDPQSGSVRLTFADARTAKSVDAAFGNQQLDQAFEIPAKQSKSLYWKIKVPDFVGALTYKAVGATEKVSDGEEGFLPVLSKRILVTESLPLPIRGNQTKTFDFERLKLAGKSDTLQSQTLTIQMTSNPSWYAVMSLPYLMEYPHECSEQTFNRLYANSLGQHIVSSDPKIERIFEQWRGTDAVDSPLEKNEDLRNVLIAESPWLQAGKKESQARRDVGILFDKNRMTNEIQRAADKLTQMQLSDGAWPWFPGGRANDYITLYVTTGFGRLRQLGTEVDVAPALKALDRLDWWINNRYEDIKRRGDLEKNNLSQTVCLYLYGRSFFLKDKPVDDNYKSAFDYFVGQGKKHWVTLNNRQSQGHLAIALKRIGDRETPTAIMASLTERSLQDDEMGMFWREGDRSWWWYKAPIETQALMIEAYDEVARDKEKVEELKIWLLKQKQTQNWKTTKATADACYGLLLRGTNLLASDKLVTVKLGSMEIKPEKVEAGTGFYEQKFVRSEIKPEMGQIELTKPDDGIAWGSVHWQYLEDVSKIEPYEGTPLTLKKSLYIKKNTEKGPVISEVDGPVEVGDELVMRVELRVDRAMEYVHLKDYRGSGTEPVNVLSRYRFQDGLAYYESTKDTASHFFIDYLPRGTYVFEYSVRVQHRGVYETGIAELQCMYAPEFNSHSGSVEITVE</sequence>
<accession>A0A5B9PD35</accession>
<proteinExistence type="inferred from homology"/>
<evidence type="ECO:0000313" key="4">
    <source>
        <dbReference type="EMBL" id="QEG22990.1"/>
    </source>
</evidence>
<feature type="domain" description="Alpha-2-macroglobulin" evidence="3">
    <location>
        <begin position="1273"/>
        <end position="1363"/>
    </location>
</feature>
<dbReference type="InterPro" id="IPR051802">
    <property type="entry name" value="YfhM-like"/>
</dbReference>